<evidence type="ECO:0000256" key="4">
    <source>
        <dbReference type="ARBA" id="ARBA00022475"/>
    </source>
</evidence>
<dbReference type="Gene3D" id="3.30.300.30">
    <property type="match status" value="1"/>
</dbReference>
<evidence type="ECO:0000259" key="12">
    <source>
        <dbReference type="Pfam" id="PF01514"/>
    </source>
</evidence>
<evidence type="ECO:0000256" key="9">
    <source>
        <dbReference type="PIRNR" id="PIRNR004862"/>
    </source>
</evidence>
<dbReference type="InterPro" id="IPR013556">
    <property type="entry name" value="Flag_M-ring_C"/>
</dbReference>
<evidence type="ECO:0000256" key="8">
    <source>
        <dbReference type="ARBA" id="ARBA00023143"/>
    </source>
</evidence>
<keyword evidence="8 9" id="KW-0975">Bacterial flagellum</keyword>
<evidence type="ECO:0000259" key="13">
    <source>
        <dbReference type="Pfam" id="PF08345"/>
    </source>
</evidence>
<dbReference type="RefSeq" id="WP_263047246.1">
    <property type="nucleotide sequence ID" value="NZ_CP106738.1"/>
</dbReference>
<evidence type="ECO:0000256" key="6">
    <source>
        <dbReference type="ARBA" id="ARBA00022989"/>
    </source>
</evidence>
<organism evidence="14 15">
    <name type="scientific">Roseovarius pelagicus</name>
    <dbReference type="NCBI Taxonomy" id="2980108"/>
    <lineage>
        <taxon>Bacteria</taxon>
        <taxon>Pseudomonadati</taxon>
        <taxon>Pseudomonadota</taxon>
        <taxon>Alphaproteobacteria</taxon>
        <taxon>Rhodobacterales</taxon>
        <taxon>Roseobacteraceae</taxon>
        <taxon>Roseovarius</taxon>
    </lineage>
</organism>
<dbReference type="InterPro" id="IPR000067">
    <property type="entry name" value="FlgMring_FliF"/>
</dbReference>
<evidence type="ECO:0000313" key="15">
    <source>
        <dbReference type="Proteomes" id="UP001064087"/>
    </source>
</evidence>
<proteinExistence type="inferred from homology"/>
<comment type="subcellular location">
    <subcellularLocation>
        <location evidence="1 9">Bacterial flagellum basal body</location>
    </subcellularLocation>
    <subcellularLocation>
        <location evidence="2">Cell membrane</location>
        <topology evidence="2">Multi-pass membrane protein</topology>
    </subcellularLocation>
</comment>
<keyword evidence="7 11" id="KW-0472">Membrane</keyword>
<keyword evidence="4" id="KW-1003">Cell membrane</keyword>
<feature type="transmembrane region" description="Helical" evidence="11">
    <location>
        <begin position="20"/>
        <end position="40"/>
    </location>
</feature>
<dbReference type="Pfam" id="PF08345">
    <property type="entry name" value="YscJ_FliF_C"/>
    <property type="match status" value="1"/>
</dbReference>
<evidence type="ECO:0000313" key="14">
    <source>
        <dbReference type="EMBL" id="UXX82271.1"/>
    </source>
</evidence>
<name>A0ABY6D814_9RHOB</name>
<protein>
    <recommendedName>
        <fullName evidence="9">Flagellar M-ring protein</fullName>
    </recommendedName>
</protein>
<feature type="domain" description="Flagellar M-ring N-terminal" evidence="12">
    <location>
        <begin position="40"/>
        <end position="210"/>
    </location>
</feature>
<dbReference type="InterPro" id="IPR043427">
    <property type="entry name" value="YscJ/FliF"/>
</dbReference>
<keyword evidence="14" id="KW-0282">Flagellum</keyword>
<feature type="region of interest" description="Disordered" evidence="10">
    <location>
        <begin position="270"/>
        <end position="323"/>
    </location>
</feature>
<keyword evidence="14" id="KW-0969">Cilium</keyword>
<dbReference type="PIRSF" id="PIRSF004862">
    <property type="entry name" value="FliF"/>
    <property type="match status" value="1"/>
</dbReference>
<evidence type="ECO:0000256" key="7">
    <source>
        <dbReference type="ARBA" id="ARBA00023136"/>
    </source>
</evidence>
<keyword evidence="6 11" id="KW-1133">Transmembrane helix</keyword>
<dbReference type="InterPro" id="IPR045851">
    <property type="entry name" value="AMP-bd_C_sf"/>
</dbReference>
<evidence type="ECO:0000256" key="11">
    <source>
        <dbReference type="SAM" id="Phobius"/>
    </source>
</evidence>
<evidence type="ECO:0000256" key="1">
    <source>
        <dbReference type="ARBA" id="ARBA00004117"/>
    </source>
</evidence>
<evidence type="ECO:0000256" key="3">
    <source>
        <dbReference type="ARBA" id="ARBA00007971"/>
    </source>
</evidence>
<feature type="transmembrane region" description="Helical" evidence="11">
    <location>
        <begin position="419"/>
        <end position="440"/>
    </location>
</feature>
<keyword evidence="14" id="KW-0966">Cell projection</keyword>
<evidence type="ECO:0000256" key="5">
    <source>
        <dbReference type="ARBA" id="ARBA00022692"/>
    </source>
</evidence>
<keyword evidence="15" id="KW-1185">Reference proteome</keyword>
<gene>
    <name evidence="14" type="primary">fliF</name>
    <name evidence="14" type="ORF">N7U68_14335</name>
</gene>
<keyword evidence="5 11" id="KW-0812">Transmembrane</keyword>
<dbReference type="PANTHER" id="PTHR30046:SF0">
    <property type="entry name" value="FLAGELLAR M-RING PROTEIN"/>
    <property type="match status" value="1"/>
</dbReference>
<comment type="similarity">
    <text evidence="3 9">Belongs to the FliF family.</text>
</comment>
<dbReference type="PANTHER" id="PTHR30046">
    <property type="entry name" value="FLAGELLAR M-RING PROTEIN"/>
    <property type="match status" value="1"/>
</dbReference>
<evidence type="ECO:0000256" key="10">
    <source>
        <dbReference type="SAM" id="MobiDB-lite"/>
    </source>
</evidence>
<comment type="function">
    <text evidence="9">The M ring may be actively involved in energy transduction.</text>
</comment>
<dbReference type="Pfam" id="PF01514">
    <property type="entry name" value="YscJ_FliF"/>
    <property type="match status" value="1"/>
</dbReference>
<reference evidence="14" key="1">
    <citation type="submission" date="2022-10" db="EMBL/GenBank/DDBJ databases">
        <title>Roseovarius pelagicus sp. nov., isolated from Arctic seawater.</title>
        <authorList>
            <person name="Hong Y.W."/>
            <person name="Hwang C.Y."/>
        </authorList>
    </citation>
    <scope>NUCLEOTIDE SEQUENCE</scope>
    <source>
        <strain evidence="14">HL-MP18</strain>
    </source>
</reference>
<dbReference type="Proteomes" id="UP001064087">
    <property type="component" value="Chromosome"/>
</dbReference>
<evidence type="ECO:0000256" key="2">
    <source>
        <dbReference type="ARBA" id="ARBA00004651"/>
    </source>
</evidence>
<dbReference type="NCBIfam" id="TIGR00206">
    <property type="entry name" value="fliF"/>
    <property type="match status" value="1"/>
</dbReference>
<dbReference type="PRINTS" id="PR01009">
    <property type="entry name" value="FLGMRINGFLIF"/>
</dbReference>
<accession>A0ABY6D814</accession>
<dbReference type="EMBL" id="CP106738">
    <property type="protein sequence ID" value="UXX82271.1"/>
    <property type="molecule type" value="Genomic_DNA"/>
</dbReference>
<sequence length="559" mass="59490">MNLQQITQLWATLDTRKRIVITLASVAMFAAILGLARLAASPNMSLLYSGLESGPAGEVVRALEQRGMAFEVRGGAIYVEGARRDALRMTLASEGLPTNSSQGYELLDSLSGFGTTSQMFDAAYWRAKEGELARTIISSPSISSARVHIASSGSNPFQRDIRASASVMVTPATGEIPAKHAQALRYLVASAVPGLTPEDVSVIDSNGGMIGAPDEAPANISEDRADALRLRVERLLAARVGPGNAVVEVSVDTVKTSQLIRERVIDPESRVAISTDTEERTDSAQDQAGGDVTVASNLPDGDAAGDGNSQSQTSESRERINYEVSETEREITEAPGAIKRLSVAVLVNGTSSPDAAGTLEFTPRPEEELEALRELVASAVGFDEARGDMITIKTMQFEIQPIAGTAAEPSLWASLGLDLMSIIQVAVLGFVAMVLGLFVVRPLLSRPAHDDRPASLAAPDSTALPAEAEQAIAPPIAPTDAVVKDALTPLNGEIDDSDLDPDSLPVISDWRQAPQNRALSSNMDVSEDAVSRLRNMIGERQEETIEILRNWLEGEEETV</sequence>
<dbReference type="InterPro" id="IPR006182">
    <property type="entry name" value="FliF_N_dom"/>
</dbReference>
<feature type="domain" description="Flagellar M-ring C-terminal" evidence="13">
    <location>
        <begin position="236"/>
        <end position="397"/>
    </location>
</feature>